<feature type="region of interest" description="Disordered" evidence="8">
    <location>
        <begin position="218"/>
        <end position="243"/>
    </location>
</feature>
<dbReference type="OrthoDB" id="681126at2759"/>
<dbReference type="Pfam" id="PF13962">
    <property type="entry name" value="PGG"/>
    <property type="match status" value="1"/>
</dbReference>
<feature type="repeat" description="ANK" evidence="7">
    <location>
        <begin position="63"/>
        <end position="85"/>
    </location>
</feature>
<proteinExistence type="predicted"/>
<reference evidence="11" key="1">
    <citation type="journal article" date="2023" name="Plant J.">
        <title>The genome of the king protea, Protea cynaroides.</title>
        <authorList>
            <person name="Chang J."/>
            <person name="Duong T.A."/>
            <person name="Schoeman C."/>
            <person name="Ma X."/>
            <person name="Roodt D."/>
            <person name="Barker N."/>
            <person name="Li Z."/>
            <person name="Van de Peer Y."/>
            <person name="Mizrachi E."/>
        </authorList>
    </citation>
    <scope>NUCLEOTIDE SEQUENCE</scope>
    <source>
        <tissue evidence="11">Young leaves</tissue>
    </source>
</reference>
<evidence type="ECO:0000256" key="3">
    <source>
        <dbReference type="ARBA" id="ARBA00022737"/>
    </source>
</evidence>
<evidence type="ECO:0000259" key="10">
    <source>
        <dbReference type="Pfam" id="PF13962"/>
    </source>
</evidence>
<dbReference type="SMART" id="SM00248">
    <property type="entry name" value="ANK"/>
    <property type="match status" value="3"/>
</dbReference>
<feature type="transmembrane region" description="Helical" evidence="9">
    <location>
        <begin position="291"/>
        <end position="312"/>
    </location>
</feature>
<dbReference type="PANTHER" id="PTHR24186:SF37">
    <property type="entry name" value="PGG DOMAIN-CONTAINING PROTEIN"/>
    <property type="match status" value="1"/>
</dbReference>
<protein>
    <recommendedName>
        <fullName evidence="10">PGG domain-containing protein</fullName>
    </recommendedName>
</protein>
<evidence type="ECO:0000256" key="4">
    <source>
        <dbReference type="ARBA" id="ARBA00022989"/>
    </source>
</evidence>
<feature type="domain" description="PGG" evidence="10">
    <location>
        <begin position="247"/>
        <end position="347"/>
    </location>
</feature>
<dbReference type="InterPro" id="IPR002110">
    <property type="entry name" value="Ankyrin_rpt"/>
</dbReference>
<evidence type="ECO:0000313" key="12">
    <source>
        <dbReference type="Proteomes" id="UP001141806"/>
    </source>
</evidence>
<dbReference type="EMBL" id="JAMYWD010000005">
    <property type="protein sequence ID" value="KAJ4971343.1"/>
    <property type="molecule type" value="Genomic_DNA"/>
</dbReference>
<dbReference type="SUPFAM" id="SSF48403">
    <property type="entry name" value="Ankyrin repeat"/>
    <property type="match status" value="1"/>
</dbReference>
<keyword evidence="6 9" id="KW-0472">Membrane</keyword>
<comment type="caution">
    <text evidence="11">The sequence shown here is derived from an EMBL/GenBank/DDBJ whole genome shotgun (WGS) entry which is preliminary data.</text>
</comment>
<evidence type="ECO:0000256" key="8">
    <source>
        <dbReference type="SAM" id="MobiDB-lite"/>
    </source>
</evidence>
<dbReference type="PROSITE" id="PS50088">
    <property type="entry name" value="ANK_REPEAT"/>
    <property type="match status" value="1"/>
</dbReference>
<evidence type="ECO:0000256" key="2">
    <source>
        <dbReference type="ARBA" id="ARBA00022692"/>
    </source>
</evidence>
<feature type="transmembrane region" description="Helical" evidence="9">
    <location>
        <begin position="254"/>
        <end position="271"/>
    </location>
</feature>
<keyword evidence="12" id="KW-1185">Reference proteome</keyword>
<dbReference type="Gene3D" id="1.25.40.20">
    <property type="entry name" value="Ankyrin repeat-containing domain"/>
    <property type="match status" value="1"/>
</dbReference>
<feature type="transmembrane region" description="Helical" evidence="9">
    <location>
        <begin position="324"/>
        <end position="342"/>
    </location>
</feature>
<evidence type="ECO:0000256" key="9">
    <source>
        <dbReference type="SAM" id="Phobius"/>
    </source>
</evidence>
<keyword evidence="3" id="KW-0677">Repeat</keyword>
<dbReference type="PROSITE" id="PS50297">
    <property type="entry name" value="ANK_REP_REGION"/>
    <property type="match status" value="1"/>
</dbReference>
<name>A0A9Q0KIN9_9MAGN</name>
<dbReference type="Pfam" id="PF12796">
    <property type="entry name" value="Ank_2"/>
    <property type="match status" value="1"/>
</dbReference>
<dbReference type="InterPro" id="IPR026961">
    <property type="entry name" value="PGG_dom"/>
</dbReference>
<evidence type="ECO:0000256" key="5">
    <source>
        <dbReference type="ARBA" id="ARBA00023043"/>
    </source>
</evidence>
<dbReference type="GO" id="GO:0005886">
    <property type="term" value="C:plasma membrane"/>
    <property type="evidence" value="ECO:0007669"/>
    <property type="project" value="TreeGrafter"/>
</dbReference>
<gene>
    <name evidence="11" type="ORF">NE237_004442</name>
</gene>
<comment type="subcellular location">
    <subcellularLocation>
        <location evidence="1">Membrane</location>
        <topology evidence="1">Multi-pass membrane protein</topology>
    </subcellularLocation>
</comment>
<dbReference type="Proteomes" id="UP001141806">
    <property type="component" value="Unassembled WGS sequence"/>
</dbReference>
<dbReference type="InterPro" id="IPR036770">
    <property type="entry name" value="Ankyrin_rpt-contain_sf"/>
</dbReference>
<evidence type="ECO:0000256" key="6">
    <source>
        <dbReference type="ARBA" id="ARBA00023136"/>
    </source>
</evidence>
<evidence type="ECO:0000256" key="1">
    <source>
        <dbReference type="ARBA" id="ARBA00004141"/>
    </source>
</evidence>
<feature type="compositionally biased region" description="Basic and acidic residues" evidence="8">
    <location>
        <begin position="218"/>
        <end position="227"/>
    </location>
</feature>
<evidence type="ECO:0000313" key="11">
    <source>
        <dbReference type="EMBL" id="KAJ4971343.1"/>
    </source>
</evidence>
<sequence>MWILTQVLWKGLGGRISKKIGELPELGKLSLDDDNNIGGMIPFPPSPGSCSLLHTLDGSNNQEGYSPLHLASAHEHLELVKLLLNVDGGLHNMKCREKWIPFHFTVFARQINVLKELLSKCANSIKAITIRNETALHLVVKFGQVDALKVLIVKALLHSGLLVRNAVRLIERKQDGFTALDLLMHFPGAKRAQSQSPIDLKGMAILNSLFQAGAMTAKDESSGKKTSDQISIEPYHSKGSNSEKDYRIKNKRNTLMVVASLIATMAFQAGVNPPGGPQHYAGTSIMSSNQLFLYDDFLVINTMGFLASLNIIFLHISGLTMKHWFFFFMWTLMWDTIGKTALVGTYTWLSLISLLVLGNIIRIIYCILRFLRKFGRFIMRMLQSSNSRMKRNYNNV</sequence>
<evidence type="ECO:0000256" key="7">
    <source>
        <dbReference type="PROSITE-ProRule" id="PRU00023"/>
    </source>
</evidence>
<keyword evidence="4 9" id="KW-1133">Transmembrane helix</keyword>
<feature type="transmembrane region" description="Helical" evidence="9">
    <location>
        <begin position="348"/>
        <end position="371"/>
    </location>
</feature>
<dbReference type="PANTHER" id="PTHR24186">
    <property type="entry name" value="PROTEIN PHOSPHATASE 1 REGULATORY SUBUNIT"/>
    <property type="match status" value="1"/>
</dbReference>
<keyword evidence="2 9" id="KW-0812">Transmembrane</keyword>
<organism evidence="11 12">
    <name type="scientific">Protea cynaroides</name>
    <dbReference type="NCBI Taxonomy" id="273540"/>
    <lineage>
        <taxon>Eukaryota</taxon>
        <taxon>Viridiplantae</taxon>
        <taxon>Streptophyta</taxon>
        <taxon>Embryophyta</taxon>
        <taxon>Tracheophyta</taxon>
        <taxon>Spermatophyta</taxon>
        <taxon>Magnoliopsida</taxon>
        <taxon>Proteales</taxon>
        <taxon>Proteaceae</taxon>
        <taxon>Protea</taxon>
    </lineage>
</organism>
<keyword evidence="5 7" id="KW-0040">ANK repeat</keyword>
<accession>A0A9Q0KIN9</accession>
<dbReference type="AlphaFoldDB" id="A0A9Q0KIN9"/>